<dbReference type="InterPro" id="IPR057678">
    <property type="entry name" value="DUF7918"/>
</dbReference>
<feature type="compositionally biased region" description="Basic and acidic residues" evidence="1">
    <location>
        <begin position="207"/>
        <end position="247"/>
    </location>
</feature>
<proteinExistence type="predicted"/>
<evidence type="ECO:0000256" key="1">
    <source>
        <dbReference type="SAM" id="MobiDB-lite"/>
    </source>
</evidence>
<dbReference type="OrthoDB" id="10414459at2759"/>
<dbReference type="AlphaFoldDB" id="A0A1B9IQT6"/>
<sequence length="247" mass="28776">MLSHGAQKALRCSSNLKKEEILQPFAIVTEKLDSLPYPDNDWKCRYFVDDQLMAEYALMRNVGSNVVDEIYEEEDDQLYSRKLKFLPAKTTDKPEEIKPGSKVFSRVGTIEVMIHRGAYREISTDLYQSPEIKDCTMDEKEKKMAFTIGTSERVPVEDIEVPSYDFVPRKKGDKFYKFIFKYFQSVDFRHWVEDAETQPSSTSVQPRESEDSQNVDREAQEPHVKTEESQEMVKEVAEDDLTKDQLK</sequence>
<feature type="compositionally biased region" description="Polar residues" evidence="1">
    <location>
        <begin position="197"/>
        <end position="206"/>
    </location>
</feature>
<keyword evidence="4" id="KW-1185">Reference proteome</keyword>
<reference evidence="3 4" key="1">
    <citation type="submission" date="2013-07" db="EMBL/GenBank/DDBJ databases">
        <title>The Genome Sequence of Kwoniella mangroviensis CBS10435.</title>
        <authorList>
            <consortium name="The Broad Institute Genome Sequencing Platform"/>
            <person name="Cuomo C."/>
            <person name="Litvintseva A."/>
            <person name="Chen Y."/>
            <person name="Heitman J."/>
            <person name="Sun S."/>
            <person name="Springer D."/>
            <person name="Dromer F."/>
            <person name="Young S.K."/>
            <person name="Zeng Q."/>
            <person name="Gargeya S."/>
            <person name="Fitzgerald M."/>
            <person name="Abouelleil A."/>
            <person name="Alvarado L."/>
            <person name="Berlin A.M."/>
            <person name="Chapman S.B."/>
            <person name="Dewar J."/>
            <person name="Goldberg J."/>
            <person name="Griggs A."/>
            <person name="Gujja S."/>
            <person name="Hansen M."/>
            <person name="Howarth C."/>
            <person name="Imamovic A."/>
            <person name="Larimer J."/>
            <person name="McCowan C."/>
            <person name="Murphy C."/>
            <person name="Pearson M."/>
            <person name="Priest M."/>
            <person name="Roberts A."/>
            <person name="Saif S."/>
            <person name="Shea T."/>
            <person name="Sykes S."/>
            <person name="Wortman J."/>
            <person name="Nusbaum C."/>
            <person name="Birren B."/>
        </authorList>
    </citation>
    <scope>NUCLEOTIDE SEQUENCE [LARGE SCALE GENOMIC DNA]</scope>
    <source>
        <strain evidence="3 4">CBS 10435</strain>
    </source>
</reference>
<reference evidence="4" key="2">
    <citation type="submission" date="2013-12" db="EMBL/GenBank/DDBJ databases">
        <title>Evolution of pathogenesis and genome organization in the Tremellales.</title>
        <authorList>
            <person name="Cuomo C."/>
            <person name="Litvintseva A."/>
            <person name="Heitman J."/>
            <person name="Chen Y."/>
            <person name="Sun S."/>
            <person name="Springer D."/>
            <person name="Dromer F."/>
            <person name="Young S."/>
            <person name="Zeng Q."/>
            <person name="Chapman S."/>
            <person name="Gujja S."/>
            <person name="Saif S."/>
            <person name="Birren B."/>
        </authorList>
    </citation>
    <scope>NUCLEOTIDE SEQUENCE [LARGE SCALE GENOMIC DNA]</scope>
    <source>
        <strain evidence="4">CBS 10435</strain>
    </source>
</reference>
<evidence type="ECO:0000259" key="2">
    <source>
        <dbReference type="Pfam" id="PF25534"/>
    </source>
</evidence>
<feature type="domain" description="DUF7918" evidence="2">
    <location>
        <begin position="24"/>
        <end position="182"/>
    </location>
</feature>
<dbReference type="Pfam" id="PF25534">
    <property type="entry name" value="DUF7918"/>
    <property type="match status" value="1"/>
</dbReference>
<protein>
    <recommendedName>
        <fullName evidence="2">DUF7918 domain-containing protein</fullName>
    </recommendedName>
</protein>
<name>A0A1B9IQT6_9TREE</name>
<feature type="region of interest" description="Disordered" evidence="1">
    <location>
        <begin position="196"/>
        <end position="247"/>
    </location>
</feature>
<organism evidence="3 4">
    <name type="scientific">Kwoniella mangroviensis CBS 10435</name>
    <dbReference type="NCBI Taxonomy" id="1331196"/>
    <lineage>
        <taxon>Eukaryota</taxon>
        <taxon>Fungi</taxon>
        <taxon>Dikarya</taxon>
        <taxon>Basidiomycota</taxon>
        <taxon>Agaricomycotina</taxon>
        <taxon>Tremellomycetes</taxon>
        <taxon>Tremellales</taxon>
        <taxon>Cryptococcaceae</taxon>
        <taxon>Kwoniella</taxon>
    </lineage>
</organism>
<dbReference type="EMBL" id="KI669462">
    <property type="protein sequence ID" value="OCF57877.1"/>
    <property type="molecule type" value="Genomic_DNA"/>
</dbReference>
<evidence type="ECO:0000313" key="4">
    <source>
        <dbReference type="Proteomes" id="UP000092583"/>
    </source>
</evidence>
<gene>
    <name evidence="3" type="ORF">L486_03898</name>
</gene>
<dbReference type="STRING" id="1331196.A0A1B9IQT6"/>
<accession>A0A1B9IQT6</accession>
<dbReference type="Proteomes" id="UP000092583">
    <property type="component" value="Unassembled WGS sequence"/>
</dbReference>
<evidence type="ECO:0000313" key="3">
    <source>
        <dbReference type="EMBL" id="OCF57877.1"/>
    </source>
</evidence>